<dbReference type="OrthoDB" id="8113776at2"/>
<feature type="domain" description="DUF7014" evidence="1">
    <location>
        <begin position="180"/>
        <end position="295"/>
    </location>
</feature>
<proteinExistence type="predicted"/>
<evidence type="ECO:0000313" key="3">
    <source>
        <dbReference type="Proteomes" id="UP000252995"/>
    </source>
</evidence>
<gene>
    <name evidence="2" type="ORF">DET50_1072</name>
</gene>
<dbReference type="Proteomes" id="UP000252995">
    <property type="component" value="Unassembled WGS sequence"/>
</dbReference>
<evidence type="ECO:0000313" key="2">
    <source>
        <dbReference type="EMBL" id="RBP30588.1"/>
    </source>
</evidence>
<evidence type="ECO:0000259" key="1">
    <source>
        <dbReference type="Pfam" id="PF22809"/>
    </source>
</evidence>
<dbReference type="Pfam" id="PF22809">
    <property type="entry name" value="DUF7014"/>
    <property type="match status" value="1"/>
</dbReference>
<accession>A0A366GTX3</accession>
<dbReference type="RefSeq" id="WP_113862360.1">
    <property type="nucleotide sequence ID" value="NZ_QNRO01000007.1"/>
</dbReference>
<organism evidence="2 3">
    <name type="scientific">Marinobacter pelagius</name>
    <dbReference type="NCBI Taxonomy" id="379482"/>
    <lineage>
        <taxon>Bacteria</taxon>
        <taxon>Pseudomonadati</taxon>
        <taxon>Pseudomonadota</taxon>
        <taxon>Gammaproteobacteria</taxon>
        <taxon>Pseudomonadales</taxon>
        <taxon>Marinobacteraceae</taxon>
        <taxon>Marinobacter</taxon>
    </lineage>
</organism>
<comment type="caution">
    <text evidence="2">The sequence shown here is derived from an EMBL/GenBank/DDBJ whole genome shotgun (WGS) entry which is preliminary data.</text>
</comment>
<name>A0A366GTX3_9GAMM</name>
<sequence length="300" mass="33783">MFEKLFDVFSRREQNLPNVAIKPLTREFRNRVLMLLRDTLQNQFHAFLRRLHQKAAYLYGKFGLSEASAHSSPEDDLLNFLGTCSDEQFLDLIELIFRSDLPGITWPDNPLIQGINDFFRIDALPYHLTGYSMEETETSFHGAPAMSIRIAEFPQIIRRDSEVVHQSAMEPALTLLSAPEFKHANDEFLKALEDHRKSDHRDCLAKCGSAFESVMKVLCAKNSIPFKEKDTASALLKALLGNGRLDQFWEQPLILIATLRNRLSSAHGAGAEAKVISEHVATYAVNSTASAILLLCSEFG</sequence>
<dbReference type="InterPro" id="IPR054280">
    <property type="entry name" value="DUF7014"/>
</dbReference>
<reference evidence="2 3" key="1">
    <citation type="submission" date="2018-06" db="EMBL/GenBank/DDBJ databases">
        <title>Freshwater and sediment microbial communities from various areas in North America, analyzing microbe dynamics in response to fracking.</title>
        <authorList>
            <person name="Lamendella R."/>
        </authorList>
    </citation>
    <scope>NUCLEOTIDE SEQUENCE [LARGE SCALE GENOMIC DNA]</scope>
    <source>
        <strain evidence="2 3">114J</strain>
    </source>
</reference>
<protein>
    <submittedName>
        <fullName evidence="2">Abortive infection Abi-like protein</fullName>
    </submittedName>
</protein>
<dbReference type="EMBL" id="QNRO01000007">
    <property type="protein sequence ID" value="RBP30588.1"/>
    <property type="molecule type" value="Genomic_DNA"/>
</dbReference>
<dbReference type="AlphaFoldDB" id="A0A366GTX3"/>